<comment type="caution">
    <text evidence="2">The sequence shown here is derived from an EMBL/GenBank/DDBJ whole genome shotgun (WGS) entry which is preliminary data.</text>
</comment>
<reference evidence="2" key="1">
    <citation type="submission" date="2021-02" db="EMBL/GenBank/DDBJ databases">
        <authorList>
            <person name="Nowell W R."/>
        </authorList>
    </citation>
    <scope>NUCLEOTIDE SEQUENCE</scope>
</reference>
<accession>A0A816N2P1</accession>
<name>A0A816N2P1_9BILA</name>
<feature type="signal peptide" evidence="1">
    <location>
        <begin position="1"/>
        <end position="21"/>
    </location>
</feature>
<sequence length="228" mass="26384">MTSKMKLSLIIFVTSLTLTFASSLPEIQATSIIDYISQLLFIYLNPIFQNTFKQLTQLVFVFGERLSQTSQHGLARLDRTQPAPWVSQLFSGVNSISSQWNNHIIDFFANIPTIFENNGRNLMNFSAIKQILYETVENLLGELKKLYLNKINALMISIFADVNLLESMGRKRATFYIDELLNGFQQQVSDIFNKTKEQLNHNIDDSIDFVITYWNHIKDRFLGYILNH</sequence>
<keyword evidence="1" id="KW-0732">Signal</keyword>
<dbReference type="Proteomes" id="UP000663887">
    <property type="component" value="Unassembled WGS sequence"/>
</dbReference>
<proteinExistence type="predicted"/>
<dbReference type="AlphaFoldDB" id="A0A816N2P1"/>
<evidence type="ECO:0000313" key="3">
    <source>
        <dbReference type="EMBL" id="CAF2127019.1"/>
    </source>
</evidence>
<evidence type="ECO:0000313" key="4">
    <source>
        <dbReference type="Proteomes" id="UP000663856"/>
    </source>
</evidence>
<feature type="chain" id="PRO_5035689289" description="Apolipoprotein B" evidence="1">
    <location>
        <begin position="22"/>
        <end position="228"/>
    </location>
</feature>
<protein>
    <recommendedName>
        <fullName evidence="5">Apolipoprotein B</fullName>
    </recommendedName>
</protein>
<dbReference type="EMBL" id="CAJNRF010001708">
    <property type="protein sequence ID" value="CAF2024172.1"/>
    <property type="molecule type" value="Genomic_DNA"/>
</dbReference>
<evidence type="ECO:0008006" key="5">
    <source>
        <dbReference type="Google" id="ProtNLM"/>
    </source>
</evidence>
<evidence type="ECO:0000313" key="2">
    <source>
        <dbReference type="EMBL" id="CAF2024172.1"/>
    </source>
</evidence>
<gene>
    <name evidence="2" type="ORF">WKI299_LOCUS5957</name>
    <name evidence="3" type="ORF">XDN619_LOCUS24007</name>
</gene>
<dbReference type="Proteomes" id="UP000663856">
    <property type="component" value="Unassembled WGS sequence"/>
</dbReference>
<organism evidence="2 4">
    <name type="scientific">Rotaria magnacalcarata</name>
    <dbReference type="NCBI Taxonomy" id="392030"/>
    <lineage>
        <taxon>Eukaryota</taxon>
        <taxon>Metazoa</taxon>
        <taxon>Spiralia</taxon>
        <taxon>Gnathifera</taxon>
        <taxon>Rotifera</taxon>
        <taxon>Eurotatoria</taxon>
        <taxon>Bdelloidea</taxon>
        <taxon>Philodinida</taxon>
        <taxon>Philodinidae</taxon>
        <taxon>Rotaria</taxon>
    </lineage>
</organism>
<evidence type="ECO:0000256" key="1">
    <source>
        <dbReference type="SAM" id="SignalP"/>
    </source>
</evidence>
<dbReference type="EMBL" id="CAJNRG010010841">
    <property type="protein sequence ID" value="CAF2127019.1"/>
    <property type="molecule type" value="Genomic_DNA"/>
</dbReference>